<feature type="domain" description="N-acetyltransferase" evidence="3">
    <location>
        <begin position="2"/>
        <end position="160"/>
    </location>
</feature>
<dbReference type="Pfam" id="PF13673">
    <property type="entry name" value="Acetyltransf_10"/>
    <property type="match status" value="1"/>
</dbReference>
<keyword evidence="1" id="KW-0808">Transferase</keyword>
<protein>
    <submittedName>
        <fullName evidence="4">GNAT family N-acetyltransferase</fullName>
    </submittedName>
</protein>
<evidence type="ECO:0000256" key="1">
    <source>
        <dbReference type="ARBA" id="ARBA00022679"/>
    </source>
</evidence>
<sequence length="164" mass="19308">MTTFIQATKEDIPLLHRLGDRIFRQTYRTMLSQEQIEYMIDWMYSEENLEKQMDNNNVFYIVKYDGEACGYIGIENEADGHFHLQRLYLDEAYRGKGIGRDMMEKIFDHARKASPSGARLELNVNRDNKTVEFYKKMGWRIIKSGDFDIGNGFLMTDHIMAIDV</sequence>
<dbReference type="PROSITE" id="PS51186">
    <property type="entry name" value="GNAT"/>
    <property type="match status" value="1"/>
</dbReference>
<reference evidence="4" key="1">
    <citation type="submission" date="2020-10" db="EMBL/GenBank/DDBJ databases">
        <authorList>
            <person name="Gilroy R."/>
        </authorList>
    </citation>
    <scope>NUCLEOTIDE SEQUENCE</scope>
    <source>
        <strain evidence="4">G3-4614</strain>
    </source>
</reference>
<dbReference type="PANTHER" id="PTHR43800">
    <property type="entry name" value="PEPTIDYL-LYSINE N-ACETYLTRANSFERASE YJAB"/>
    <property type="match status" value="1"/>
</dbReference>
<dbReference type="InterPro" id="IPR016181">
    <property type="entry name" value="Acyl_CoA_acyltransferase"/>
</dbReference>
<organism evidence="4 5">
    <name type="scientific">Candidatus Caccoplasma merdipullorum</name>
    <dbReference type="NCBI Taxonomy" id="2840718"/>
    <lineage>
        <taxon>Bacteria</taxon>
        <taxon>Pseudomonadati</taxon>
        <taxon>Bacteroidota</taxon>
        <taxon>Bacteroidia</taxon>
        <taxon>Bacteroidales</taxon>
        <taxon>Bacteroidaceae</taxon>
        <taxon>Bacteroidaceae incertae sedis</taxon>
        <taxon>Candidatus Caccoplasma</taxon>
    </lineage>
</organism>
<evidence type="ECO:0000313" key="4">
    <source>
        <dbReference type="EMBL" id="MBO8438695.1"/>
    </source>
</evidence>
<dbReference type="SUPFAM" id="SSF55729">
    <property type="entry name" value="Acyl-CoA N-acyltransferases (Nat)"/>
    <property type="match status" value="1"/>
</dbReference>
<dbReference type="Gene3D" id="3.40.630.30">
    <property type="match status" value="1"/>
</dbReference>
<comment type="caution">
    <text evidence="4">The sequence shown here is derived from an EMBL/GenBank/DDBJ whole genome shotgun (WGS) entry which is preliminary data.</text>
</comment>
<dbReference type="GO" id="GO:0016747">
    <property type="term" value="F:acyltransferase activity, transferring groups other than amino-acyl groups"/>
    <property type="evidence" value="ECO:0007669"/>
    <property type="project" value="InterPro"/>
</dbReference>
<evidence type="ECO:0000259" key="3">
    <source>
        <dbReference type="PROSITE" id="PS51186"/>
    </source>
</evidence>
<reference evidence="4" key="2">
    <citation type="journal article" date="2021" name="PeerJ">
        <title>Extensive microbial diversity within the chicken gut microbiome revealed by metagenomics and culture.</title>
        <authorList>
            <person name="Gilroy R."/>
            <person name="Ravi A."/>
            <person name="Getino M."/>
            <person name="Pursley I."/>
            <person name="Horton D.L."/>
            <person name="Alikhan N.F."/>
            <person name="Baker D."/>
            <person name="Gharbi K."/>
            <person name="Hall N."/>
            <person name="Watson M."/>
            <person name="Adriaenssens E.M."/>
            <person name="Foster-Nyarko E."/>
            <person name="Jarju S."/>
            <person name="Secka A."/>
            <person name="Antonio M."/>
            <person name="Oren A."/>
            <person name="Chaudhuri R.R."/>
            <person name="La Ragione R."/>
            <person name="Hildebrand F."/>
            <person name="Pallen M.J."/>
        </authorList>
    </citation>
    <scope>NUCLEOTIDE SEQUENCE</scope>
    <source>
        <strain evidence="4">G3-4614</strain>
    </source>
</reference>
<dbReference type="EMBL" id="JADIMW010000077">
    <property type="protein sequence ID" value="MBO8438695.1"/>
    <property type="molecule type" value="Genomic_DNA"/>
</dbReference>
<evidence type="ECO:0000313" key="5">
    <source>
        <dbReference type="Proteomes" id="UP000823636"/>
    </source>
</evidence>
<dbReference type="InterPro" id="IPR000182">
    <property type="entry name" value="GNAT_dom"/>
</dbReference>
<dbReference type="AlphaFoldDB" id="A0A9D9H490"/>
<name>A0A9D9H490_9BACT</name>
<dbReference type="Proteomes" id="UP000823636">
    <property type="component" value="Unassembled WGS sequence"/>
</dbReference>
<proteinExistence type="predicted"/>
<evidence type="ECO:0000256" key="2">
    <source>
        <dbReference type="ARBA" id="ARBA00023315"/>
    </source>
</evidence>
<dbReference type="PANTHER" id="PTHR43800:SF1">
    <property type="entry name" value="PEPTIDYL-LYSINE N-ACETYLTRANSFERASE YJAB"/>
    <property type="match status" value="1"/>
</dbReference>
<accession>A0A9D9H490</accession>
<gene>
    <name evidence="4" type="ORF">IAC54_07360</name>
</gene>
<keyword evidence="2" id="KW-0012">Acyltransferase</keyword>
<dbReference type="CDD" id="cd04301">
    <property type="entry name" value="NAT_SF"/>
    <property type="match status" value="1"/>
</dbReference>